<feature type="compositionally biased region" description="Basic and acidic residues" evidence="10">
    <location>
        <begin position="576"/>
        <end position="598"/>
    </location>
</feature>
<feature type="compositionally biased region" description="Polar residues" evidence="10">
    <location>
        <begin position="619"/>
        <end position="628"/>
    </location>
</feature>
<feature type="compositionally biased region" description="Acidic residues" evidence="10">
    <location>
        <begin position="645"/>
        <end position="655"/>
    </location>
</feature>
<comment type="caution">
    <text evidence="12">The sequence shown here is derived from an EMBL/GenBank/DDBJ whole genome shotgun (WGS) entry which is preliminary data.</text>
</comment>
<dbReference type="GO" id="GO:0030447">
    <property type="term" value="P:filamentous growth"/>
    <property type="evidence" value="ECO:0007669"/>
    <property type="project" value="UniProtKB-ARBA"/>
</dbReference>
<feature type="region of interest" description="Disordered" evidence="10">
    <location>
        <begin position="540"/>
        <end position="655"/>
    </location>
</feature>
<gene>
    <name evidence="12" type="ORF">KGF56_004668</name>
</gene>
<keyword evidence="4 9" id="KW-0547">Nucleotide-binding</keyword>
<dbReference type="PROSITE" id="PS50011">
    <property type="entry name" value="PROTEIN_KINASE_DOM"/>
    <property type="match status" value="1"/>
</dbReference>
<evidence type="ECO:0000256" key="6">
    <source>
        <dbReference type="ARBA" id="ARBA00022840"/>
    </source>
</evidence>
<dbReference type="InterPro" id="IPR017441">
    <property type="entry name" value="Protein_kinase_ATP_BS"/>
</dbReference>
<dbReference type="PROSITE" id="PS00107">
    <property type="entry name" value="PROTEIN_KINASE_ATP"/>
    <property type="match status" value="1"/>
</dbReference>
<evidence type="ECO:0000256" key="3">
    <source>
        <dbReference type="ARBA" id="ARBA00022679"/>
    </source>
</evidence>
<dbReference type="GO" id="GO:0005524">
    <property type="term" value="F:ATP binding"/>
    <property type="evidence" value="ECO:0007669"/>
    <property type="project" value="UniProtKB-UniRule"/>
</dbReference>
<sequence length="808" mass="90177">MPEKHKLHLFGKHKHAGKESSDELSPSTSNHLANRKFLGFSIGKHDSEESLTSPVVTHTSEPHHPSHHPVHQPSNLHQNNANENATTTSGGGSKKATPSPNQSHSNIQSIAQSPGNHFPQNSTQPHQHQPSQLHHEDPSSKKVAGSMVELKRFFKPTKKNSNSKRDVGGGAVVSNGQHPNNLHSPSLKASGSGGGGEGGGGGGGGALAAAMHHAGAVHNASGKSVREHSGTSLANMINQTSTQLLHNASYSQNNNRDPFTDDNSPLVKKYGKIGKELGSGAGGSVKLITRPSDSKTFAVKEFRARRSTETLKDYTRKCTAEYCIGSTLKHPNIIKTIDIVHQNHKYFEVMEYAPVDFFAVVMSGEMSRAEINCCLKQILEGVSYLHNLGLAHRDLKLDNCVITTDGILKIIDFGSAVIFKYPYDQYGNSKDSIHPCHGIVGSDPYLAPEVLKSPNSYNPQPVDLWSIAIIYCCMTLKRFPWKIPNVEKDNSFKLYCMPDDNFHDYYLSNECHKLLLQQRKLKNIIVRSNKKKKLLEEGALATSEKSGRIEKEDKEIKKEKEKEEEEEEEEEAEDEAKEKGGQEEKKEKGGEEEMKEKGDEEEAKEAEEKVEGEQKNEGSVDQTGNSEQVVGETDTNVEKKTSSDTGEDILTEEQEHEILEHLKKIDLQLEHYENRKSELKAQFNEQRKKNDPEPKQQEKQESNQQQTTTDSSEKKKPSHKQIHGPYRLMRLLPHASRPIIHKMLQVDVKKRASIEDIMNDEWIRDIKCCTLKRETRSADNIGANFDEDDKEVVVKGSPPHHHTVVLES</sequence>
<proteinExistence type="predicted"/>
<dbReference type="PROSITE" id="PS00108">
    <property type="entry name" value="PROTEIN_KINASE_ST"/>
    <property type="match status" value="1"/>
</dbReference>
<feature type="domain" description="Protein kinase" evidence="11">
    <location>
        <begin position="271"/>
        <end position="763"/>
    </location>
</feature>
<feature type="compositionally biased region" description="Polar residues" evidence="10">
    <location>
        <begin position="101"/>
        <end position="123"/>
    </location>
</feature>
<dbReference type="PANTHER" id="PTHR24343">
    <property type="entry name" value="SERINE/THREONINE KINASE"/>
    <property type="match status" value="1"/>
</dbReference>
<feature type="binding site" evidence="9">
    <location>
        <position position="300"/>
    </location>
    <ligand>
        <name>ATP</name>
        <dbReference type="ChEBI" id="CHEBI:30616"/>
    </ligand>
</feature>
<evidence type="ECO:0000313" key="12">
    <source>
        <dbReference type="EMBL" id="KAI3402576.2"/>
    </source>
</evidence>
<keyword evidence="5" id="KW-0418">Kinase</keyword>
<feature type="compositionally biased region" description="Polar residues" evidence="10">
    <location>
        <begin position="174"/>
        <end position="184"/>
    </location>
</feature>
<dbReference type="GO" id="GO:0005829">
    <property type="term" value="C:cytosol"/>
    <property type="evidence" value="ECO:0007669"/>
    <property type="project" value="TreeGrafter"/>
</dbReference>
<dbReference type="EC" id="2.7.11.1" evidence="1"/>
<evidence type="ECO:0000313" key="13">
    <source>
        <dbReference type="Proteomes" id="UP001202479"/>
    </source>
</evidence>
<feature type="compositionally biased region" description="Basic and acidic residues" evidence="10">
    <location>
        <begin position="606"/>
        <end position="618"/>
    </location>
</feature>
<feature type="compositionally biased region" description="Basic residues" evidence="10">
    <location>
        <begin position="153"/>
        <end position="162"/>
    </location>
</feature>
<keyword evidence="13" id="KW-1185">Reference proteome</keyword>
<dbReference type="Proteomes" id="UP001202479">
    <property type="component" value="Unassembled WGS sequence"/>
</dbReference>
<evidence type="ECO:0000256" key="8">
    <source>
        <dbReference type="ARBA" id="ARBA00048679"/>
    </source>
</evidence>
<evidence type="ECO:0000256" key="5">
    <source>
        <dbReference type="ARBA" id="ARBA00022777"/>
    </source>
</evidence>
<keyword evidence="2" id="KW-0723">Serine/threonine-protein kinase</keyword>
<evidence type="ECO:0000256" key="9">
    <source>
        <dbReference type="PROSITE-ProRule" id="PRU10141"/>
    </source>
</evidence>
<comment type="catalytic activity">
    <reaction evidence="7">
        <text>L-threonyl-[protein] + ATP = O-phospho-L-threonyl-[protein] + ADP + H(+)</text>
        <dbReference type="Rhea" id="RHEA:46608"/>
        <dbReference type="Rhea" id="RHEA-COMP:11060"/>
        <dbReference type="Rhea" id="RHEA-COMP:11605"/>
        <dbReference type="ChEBI" id="CHEBI:15378"/>
        <dbReference type="ChEBI" id="CHEBI:30013"/>
        <dbReference type="ChEBI" id="CHEBI:30616"/>
        <dbReference type="ChEBI" id="CHEBI:61977"/>
        <dbReference type="ChEBI" id="CHEBI:456216"/>
        <dbReference type="EC" id="2.7.11.1"/>
    </reaction>
</comment>
<feature type="compositionally biased region" description="Polar residues" evidence="10">
    <location>
        <begin position="75"/>
        <end position="84"/>
    </location>
</feature>
<feature type="compositionally biased region" description="Acidic residues" evidence="10">
    <location>
        <begin position="562"/>
        <end position="575"/>
    </location>
</feature>
<evidence type="ECO:0000256" key="7">
    <source>
        <dbReference type="ARBA" id="ARBA00047899"/>
    </source>
</evidence>
<evidence type="ECO:0000256" key="1">
    <source>
        <dbReference type="ARBA" id="ARBA00012513"/>
    </source>
</evidence>
<dbReference type="SUPFAM" id="SSF56112">
    <property type="entry name" value="Protein kinase-like (PK-like)"/>
    <property type="match status" value="1"/>
</dbReference>
<evidence type="ECO:0000256" key="4">
    <source>
        <dbReference type="ARBA" id="ARBA00022741"/>
    </source>
</evidence>
<evidence type="ECO:0000256" key="10">
    <source>
        <dbReference type="SAM" id="MobiDB-lite"/>
    </source>
</evidence>
<dbReference type="SMART" id="SM00220">
    <property type="entry name" value="S_TKc"/>
    <property type="match status" value="1"/>
</dbReference>
<dbReference type="InterPro" id="IPR011009">
    <property type="entry name" value="Kinase-like_dom_sf"/>
</dbReference>
<feature type="compositionally biased region" description="Basic and acidic residues" evidence="10">
    <location>
        <begin position="682"/>
        <end position="701"/>
    </location>
</feature>
<dbReference type="InterPro" id="IPR008271">
    <property type="entry name" value="Ser/Thr_kinase_AS"/>
</dbReference>
<reference evidence="12" key="1">
    <citation type="journal article" date="2022" name="DNA Res.">
        <title>Genome analysis of five recently described species of the CUG-Ser clade uncovers Candida theae as a new hybrid lineage with pathogenic potential in the Candida parapsilosis species complex.</title>
        <authorList>
            <person name="Mixao V."/>
            <person name="Del Olmo V."/>
            <person name="Hegedusova E."/>
            <person name="Saus E."/>
            <person name="Pryszcz L."/>
            <person name="Cillingova A."/>
            <person name="Nosek J."/>
            <person name="Gabaldon T."/>
        </authorList>
    </citation>
    <scope>NUCLEOTIDE SEQUENCE</scope>
    <source>
        <strain evidence="12">CBS 10844</strain>
    </source>
</reference>
<feature type="compositionally biased region" description="Basic residues" evidence="10">
    <location>
        <begin position="1"/>
        <end position="16"/>
    </location>
</feature>
<feature type="compositionally biased region" description="Polar residues" evidence="10">
    <location>
        <begin position="23"/>
        <end position="32"/>
    </location>
</feature>
<dbReference type="PANTHER" id="PTHR24343:SF137">
    <property type="entry name" value="SERINE_THREONINE-PROTEIN KINASE HRK1"/>
    <property type="match status" value="1"/>
</dbReference>
<evidence type="ECO:0000259" key="11">
    <source>
        <dbReference type="PROSITE" id="PS50011"/>
    </source>
</evidence>
<protein>
    <recommendedName>
        <fullName evidence="1">non-specific serine/threonine protein kinase</fullName>
        <ecNumber evidence="1">2.7.11.1</ecNumber>
    </recommendedName>
</protein>
<accession>A0AAI9STJ4</accession>
<dbReference type="Gene3D" id="1.10.510.10">
    <property type="entry name" value="Transferase(Phosphotransferase) domain 1"/>
    <property type="match status" value="2"/>
</dbReference>
<dbReference type="InterPro" id="IPR000719">
    <property type="entry name" value="Prot_kinase_dom"/>
</dbReference>
<dbReference type="EMBL" id="JAHUZD010000143">
    <property type="protein sequence ID" value="KAI3402576.2"/>
    <property type="molecule type" value="Genomic_DNA"/>
</dbReference>
<dbReference type="Pfam" id="PF00069">
    <property type="entry name" value="Pkinase"/>
    <property type="match status" value="1"/>
</dbReference>
<name>A0AAI9STJ4_9ASCO</name>
<organism evidence="12 13">
    <name type="scientific">Candida oxycetoniae</name>
    <dbReference type="NCBI Taxonomy" id="497107"/>
    <lineage>
        <taxon>Eukaryota</taxon>
        <taxon>Fungi</taxon>
        <taxon>Dikarya</taxon>
        <taxon>Ascomycota</taxon>
        <taxon>Saccharomycotina</taxon>
        <taxon>Pichiomycetes</taxon>
        <taxon>Debaryomycetaceae</taxon>
        <taxon>Candida/Lodderomyces clade</taxon>
        <taxon>Candida</taxon>
    </lineage>
</organism>
<keyword evidence="6 9" id="KW-0067">ATP-binding</keyword>
<dbReference type="GO" id="GO:0004674">
    <property type="term" value="F:protein serine/threonine kinase activity"/>
    <property type="evidence" value="ECO:0007669"/>
    <property type="project" value="UniProtKB-KW"/>
</dbReference>
<comment type="catalytic activity">
    <reaction evidence="8">
        <text>L-seryl-[protein] + ATP = O-phospho-L-seryl-[protein] + ADP + H(+)</text>
        <dbReference type="Rhea" id="RHEA:17989"/>
        <dbReference type="Rhea" id="RHEA-COMP:9863"/>
        <dbReference type="Rhea" id="RHEA-COMP:11604"/>
        <dbReference type="ChEBI" id="CHEBI:15378"/>
        <dbReference type="ChEBI" id="CHEBI:29999"/>
        <dbReference type="ChEBI" id="CHEBI:30616"/>
        <dbReference type="ChEBI" id="CHEBI:83421"/>
        <dbReference type="ChEBI" id="CHEBI:456216"/>
        <dbReference type="EC" id="2.7.11.1"/>
    </reaction>
</comment>
<feature type="compositionally biased region" description="Gly residues" evidence="10">
    <location>
        <begin position="191"/>
        <end position="206"/>
    </location>
</feature>
<feature type="region of interest" description="Disordered" evidence="10">
    <location>
        <begin position="1"/>
        <end position="207"/>
    </location>
</feature>
<keyword evidence="3" id="KW-0808">Transferase</keyword>
<dbReference type="RefSeq" id="XP_049178323.1">
    <property type="nucleotide sequence ID" value="XM_049326131.1"/>
</dbReference>
<evidence type="ECO:0000256" key="2">
    <source>
        <dbReference type="ARBA" id="ARBA00022527"/>
    </source>
</evidence>
<feature type="compositionally biased region" description="Basic and acidic residues" evidence="10">
    <location>
        <begin position="545"/>
        <end position="561"/>
    </location>
</feature>
<feature type="region of interest" description="Disordered" evidence="10">
    <location>
        <begin position="682"/>
        <end position="725"/>
    </location>
</feature>
<dbReference type="AlphaFoldDB" id="A0AAI9STJ4"/>
<dbReference type="GeneID" id="73382283"/>